<evidence type="ECO:0000256" key="3">
    <source>
        <dbReference type="SAM" id="SignalP"/>
    </source>
</evidence>
<dbReference type="RefSeq" id="WP_073305163.1">
    <property type="nucleotide sequence ID" value="NZ_FRAW01000023.1"/>
</dbReference>
<comment type="similarity">
    <text evidence="1">Belongs to the Skp family.</text>
</comment>
<dbReference type="GO" id="GO:0051082">
    <property type="term" value="F:unfolded protein binding"/>
    <property type="evidence" value="ECO:0007669"/>
    <property type="project" value="InterPro"/>
</dbReference>
<evidence type="ECO:0000313" key="4">
    <source>
        <dbReference type="EMBL" id="SHK91376.1"/>
    </source>
</evidence>
<dbReference type="InterPro" id="IPR024930">
    <property type="entry name" value="Skp_dom_sf"/>
</dbReference>
<feature type="signal peptide" evidence="3">
    <location>
        <begin position="1"/>
        <end position="20"/>
    </location>
</feature>
<dbReference type="Pfam" id="PF03938">
    <property type="entry name" value="OmpH"/>
    <property type="match status" value="1"/>
</dbReference>
<gene>
    <name evidence="4" type="ORF">SAMN05720469_12326</name>
</gene>
<evidence type="ECO:0000256" key="1">
    <source>
        <dbReference type="ARBA" id="ARBA00009091"/>
    </source>
</evidence>
<evidence type="ECO:0000256" key="2">
    <source>
        <dbReference type="ARBA" id="ARBA00022729"/>
    </source>
</evidence>
<dbReference type="InterPro" id="IPR005632">
    <property type="entry name" value="Chaperone_Skp"/>
</dbReference>
<dbReference type="GO" id="GO:0050821">
    <property type="term" value="P:protein stabilization"/>
    <property type="evidence" value="ECO:0007669"/>
    <property type="project" value="TreeGrafter"/>
</dbReference>
<dbReference type="Gene3D" id="3.30.910.20">
    <property type="entry name" value="Skp domain"/>
    <property type="match status" value="1"/>
</dbReference>
<feature type="chain" id="PRO_5012206758" evidence="3">
    <location>
        <begin position="21"/>
        <end position="178"/>
    </location>
</feature>
<dbReference type="PANTHER" id="PTHR35089">
    <property type="entry name" value="CHAPERONE PROTEIN SKP"/>
    <property type="match status" value="1"/>
</dbReference>
<accession>A0A1M6WCS0</accession>
<reference evidence="5" key="1">
    <citation type="submission" date="2016-11" db="EMBL/GenBank/DDBJ databases">
        <authorList>
            <person name="Varghese N."/>
            <person name="Submissions S."/>
        </authorList>
    </citation>
    <scope>NUCLEOTIDE SEQUENCE [LARGE SCALE GENOMIC DNA]</scope>
    <source>
        <strain evidence="5">UWOS</strain>
    </source>
</reference>
<dbReference type="SUPFAM" id="SSF111384">
    <property type="entry name" value="OmpH-like"/>
    <property type="match status" value="1"/>
</dbReference>
<keyword evidence="5" id="KW-1185">Reference proteome</keyword>
<name>A0A1M6WCS0_9BACT</name>
<organism evidence="4 5">
    <name type="scientific">Fibrobacter intestinalis</name>
    <dbReference type="NCBI Taxonomy" id="28122"/>
    <lineage>
        <taxon>Bacteria</taxon>
        <taxon>Pseudomonadati</taxon>
        <taxon>Fibrobacterota</taxon>
        <taxon>Fibrobacteria</taxon>
        <taxon>Fibrobacterales</taxon>
        <taxon>Fibrobacteraceae</taxon>
        <taxon>Fibrobacter</taxon>
    </lineage>
</organism>
<dbReference type="AlphaFoldDB" id="A0A1M6WCS0"/>
<sequence length="178" mass="20313">MKFEKAILFLAMVLALASLAAAVYFHSTNVRYGFVNTEKILESFGESQKVSGEIRAEEERWLTEARIIEDSLAAFEARIQKDYGKLSVKEKLELKKEHAARIGELERFNEARKNALLKMQREKLEGVYRKINSAMDEFARSSRLDVVFATSDGSIVFGDGGKADLTEEFVRFLNSRYK</sequence>
<dbReference type="GO" id="GO:0005829">
    <property type="term" value="C:cytosol"/>
    <property type="evidence" value="ECO:0007669"/>
    <property type="project" value="TreeGrafter"/>
</dbReference>
<dbReference type="PANTHER" id="PTHR35089:SF1">
    <property type="entry name" value="CHAPERONE PROTEIN SKP"/>
    <property type="match status" value="1"/>
</dbReference>
<evidence type="ECO:0000313" key="5">
    <source>
        <dbReference type="Proteomes" id="UP000184275"/>
    </source>
</evidence>
<dbReference type="EMBL" id="FRAW01000023">
    <property type="protein sequence ID" value="SHK91376.1"/>
    <property type="molecule type" value="Genomic_DNA"/>
</dbReference>
<protein>
    <submittedName>
        <fullName evidence="4">Chaperone for outer membrane proteins, Skp family</fullName>
    </submittedName>
</protein>
<keyword evidence="2 3" id="KW-0732">Signal</keyword>
<proteinExistence type="inferred from homology"/>
<dbReference type="SMART" id="SM00935">
    <property type="entry name" value="OmpH"/>
    <property type="match status" value="1"/>
</dbReference>
<dbReference type="Proteomes" id="UP000184275">
    <property type="component" value="Unassembled WGS sequence"/>
</dbReference>